<dbReference type="PANTHER" id="PTHR24359">
    <property type="entry name" value="SERINE/THREONINE-PROTEIN KINASE SBK1"/>
    <property type="match status" value="1"/>
</dbReference>
<name>A0A0A9X3Q9_LYGHE</name>
<dbReference type="SUPFAM" id="SSF56112">
    <property type="entry name" value="Protein kinase-like (PK-like)"/>
    <property type="match status" value="1"/>
</dbReference>
<evidence type="ECO:0000313" key="3">
    <source>
        <dbReference type="EMBL" id="JAG14296.1"/>
    </source>
</evidence>
<gene>
    <name evidence="3" type="primary">sbk1</name>
    <name evidence="3" type="ORF">CM83_4130</name>
</gene>
<dbReference type="EMBL" id="GBHO01029308">
    <property type="protein sequence ID" value="JAG14296.1"/>
    <property type="molecule type" value="Transcribed_RNA"/>
</dbReference>
<feature type="non-terminal residue" evidence="3">
    <location>
        <position position="1"/>
    </location>
</feature>
<keyword evidence="3" id="KW-0808">Transferase</keyword>
<reference evidence="3" key="1">
    <citation type="journal article" date="2014" name="PLoS ONE">
        <title>Transcriptome-Based Identification of ABC Transporters in the Western Tarnished Plant Bug Lygus hesperus.</title>
        <authorList>
            <person name="Hull J.J."/>
            <person name="Chaney K."/>
            <person name="Geib S.M."/>
            <person name="Fabrick J.A."/>
            <person name="Brent C.S."/>
            <person name="Walsh D."/>
            <person name="Lavine L.C."/>
        </authorList>
    </citation>
    <scope>NUCLEOTIDE SEQUENCE</scope>
</reference>
<dbReference type="Gene3D" id="1.10.510.10">
    <property type="entry name" value="Transferase(Phosphotransferase) domain 1"/>
    <property type="match status" value="1"/>
</dbReference>
<protein>
    <submittedName>
        <fullName evidence="3">Serine/threonine-protein kinase SBK1</fullName>
    </submittedName>
</protein>
<keyword evidence="3" id="KW-0418">Kinase</keyword>
<proteinExistence type="predicted"/>
<dbReference type="GO" id="GO:0004674">
    <property type="term" value="F:protein serine/threonine kinase activity"/>
    <property type="evidence" value="ECO:0007669"/>
    <property type="project" value="TreeGrafter"/>
</dbReference>
<accession>A0A0A9X3Q9</accession>
<dbReference type="GO" id="GO:0005524">
    <property type="term" value="F:ATP binding"/>
    <property type="evidence" value="ECO:0007669"/>
    <property type="project" value="InterPro"/>
</dbReference>
<feature type="domain" description="Protein kinase" evidence="2">
    <location>
        <begin position="1"/>
        <end position="106"/>
    </location>
</feature>
<feature type="compositionally biased region" description="Low complexity" evidence="1">
    <location>
        <begin position="204"/>
        <end position="218"/>
    </location>
</feature>
<feature type="compositionally biased region" description="Gly residues" evidence="1">
    <location>
        <begin position="182"/>
        <end position="192"/>
    </location>
</feature>
<evidence type="ECO:0000259" key="2">
    <source>
        <dbReference type="PROSITE" id="PS50011"/>
    </source>
</evidence>
<dbReference type="PROSITE" id="PS50011">
    <property type="entry name" value="PROTEIN_KINASE_DOM"/>
    <property type="match status" value="1"/>
</dbReference>
<organism evidence="3">
    <name type="scientific">Lygus hesperus</name>
    <name type="common">Western plant bug</name>
    <dbReference type="NCBI Taxonomy" id="30085"/>
    <lineage>
        <taxon>Eukaryota</taxon>
        <taxon>Metazoa</taxon>
        <taxon>Ecdysozoa</taxon>
        <taxon>Arthropoda</taxon>
        <taxon>Hexapoda</taxon>
        <taxon>Insecta</taxon>
        <taxon>Pterygota</taxon>
        <taxon>Neoptera</taxon>
        <taxon>Paraneoptera</taxon>
        <taxon>Hemiptera</taxon>
        <taxon>Heteroptera</taxon>
        <taxon>Panheteroptera</taxon>
        <taxon>Cimicomorpha</taxon>
        <taxon>Miridae</taxon>
        <taxon>Mirini</taxon>
        <taxon>Lygus</taxon>
    </lineage>
</organism>
<dbReference type="PANTHER" id="PTHR24359:SF1">
    <property type="entry name" value="INHIBITOR OF NUCLEAR FACTOR KAPPA-B KINASE EPSILON SUBUNIT HOMOLOG 1-RELATED"/>
    <property type="match status" value="1"/>
</dbReference>
<sequence length="218" mass="24967">EVLCLSTDEHYKCETCHDVWQFGIVMFVCLTGCLPWQKAALEDPRYSRYLYWHGSSGMMQTVRRPKLFKLLSSKAQRWFRKYLEPRADKRPANLAELPKYMEDRWLAKGANDREEEREDETLCPSMYSFHSSLEDKNNLLSTLVAYGIETTVDRRSKKDRIRAWIQNSSIVEEEEEEEAAGAVGGVGVGPGGRAVRRRHHGRIASDTSETASSTTTGR</sequence>
<dbReference type="InterPro" id="IPR011009">
    <property type="entry name" value="Kinase-like_dom_sf"/>
</dbReference>
<dbReference type="InterPro" id="IPR000719">
    <property type="entry name" value="Prot_kinase_dom"/>
</dbReference>
<reference evidence="3" key="2">
    <citation type="submission" date="2014-07" db="EMBL/GenBank/DDBJ databases">
        <authorList>
            <person name="Hull J."/>
        </authorList>
    </citation>
    <scope>NUCLEOTIDE SEQUENCE</scope>
</reference>
<evidence type="ECO:0000256" key="1">
    <source>
        <dbReference type="SAM" id="MobiDB-lite"/>
    </source>
</evidence>
<dbReference type="AlphaFoldDB" id="A0A0A9X3Q9"/>
<feature type="region of interest" description="Disordered" evidence="1">
    <location>
        <begin position="176"/>
        <end position="218"/>
    </location>
</feature>